<dbReference type="Pfam" id="PF26283">
    <property type="entry name" value="Ig_TRAPPC9-Trs120_4th"/>
    <property type="match status" value="1"/>
</dbReference>
<dbReference type="Pfam" id="PF08626">
    <property type="entry name" value="TRAPPC9-Trs120"/>
    <property type="match status" value="1"/>
</dbReference>
<evidence type="ECO:0000259" key="8">
    <source>
        <dbReference type="Pfam" id="PF26283"/>
    </source>
</evidence>
<dbReference type="Pfam" id="PF26280">
    <property type="entry name" value="Ig_TRAPPC9-Trs120_2nd"/>
    <property type="match status" value="1"/>
</dbReference>
<reference evidence="9 10" key="1">
    <citation type="journal article" date="2011" name="Proc. Natl. Acad. Sci. U.S.A.">
        <title>Comparative genomics of xylose-fermenting fungi for enhanced biofuel production.</title>
        <authorList>
            <person name="Wohlbach D.J."/>
            <person name="Kuo A."/>
            <person name="Sato T.K."/>
            <person name="Potts K.M."/>
            <person name="Salamov A.A."/>
            <person name="LaButti K.M."/>
            <person name="Sun H."/>
            <person name="Clum A."/>
            <person name="Pangilinan J.L."/>
            <person name="Lindquist E.A."/>
            <person name="Lucas S."/>
            <person name="Lapidus A."/>
            <person name="Jin M."/>
            <person name="Gunawan C."/>
            <person name="Balan V."/>
            <person name="Dale B.E."/>
            <person name="Jeffries T.W."/>
            <person name="Zinkel R."/>
            <person name="Barry K.W."/>
            <person name="Grigoriev I.V."/>
            <person name="Gasch A.P."/>
        </authorList>
    </citation>
    <scope>NUCLEOTIDE SEQUENCE [LARGE SCALE GENOMIC DNA]</scope>
    <source>
        <strain evidence="10">ATCC 10573 / BCRC 21748 / CBS 615 / JCM 9827 / NBRC 10315 / NRRL Y-1498 / VKM Y-70</strain>
    </source>
</reference>
<feature type="domain" description="Trs120/TRAPPC9 TPR region" evidence="5">
    <location>
        <begin position="370"/>
        <end position="603"/>
    </location>
</feature>
<evidence type="ECO:0000313" key="9">
    <source>
        <dbReference type="EMBL" id="EGV66633.1"/>
    </source>
</evidence>
<organism evidence="10">
    <name type="scientific">Candida tenuis (strain ATCC 10573 / BCRC 21748 / CBS 615 / JCM 9827 / NBRC 10315 / NRRL Y-1498 / VKM Y-70)</name>
    <name type="common">Yeast</name>
    <name type="synonym">Yamadazyma tenuis</name>
    <dbReference type="NCBI Taxonomy" id="590646"/>
    <lineage>
        <taxon>Eukaryota</taxon>
        <taxon>Fungi</taxon>
        <taxon>Dikarya</taxon>
        <taxon>Ascomycota</taxon>
        <taxon>Saccharomycotina</taxon>
        <taxon>Pichiomycetes</taxon>
        <taxon>Debaryomycetaceae</taxon>
        <taxon>Yamadazyma</taxon>
    </lineage>
</organism>
<comment type="subcellular location">
    <subcellularLocation>
        <location evidence="1">Golgi apparatus</location>
    </subcellularLocation>
</comment>
<protein>
    <submittedName>
        <fullName evidence="9">Trs120-domain-containing protein</fullName>
    </submittedName>
</protein>
<feature type="domain" description="Trs120/TRAPPC9 first Ig-like" evidence="6">
    <location>
        <begin position="782"/>
        <end position="876"/>
    </location>
</feature>
<evidence type="ECO:0000256" key="2">
    <source>
        <dbReference type="ARBA" id="ARBA00023034"/>
    </source>
</evidence>
<dbReference type="OrthoDB" id="27962at2759"/>
<dbReference type="Proteomes" id="UP000000707">
    <property type="component" value="Unassembled WGS sequence"/>
</dbReference>
<name>G3AWW4_CANTC</name>
<evidence type="ECO:0000313" key="10">
    <source>
        <dbReference type="Proteomes" id="UP000000707"/>
    </source>
</evidence>
<keyword evidence="10" id="KW-1185">Reference proteome</keyword>
<dbReference type="eggNOG" id="KOG1953">
    <property type="taxonomic scope" value="Eukaryota"/>
</dbReference>
<dbReference type="PANTHER" id="PTHR21512">
    <property type="entry name" value="TRAFFICKING PROTEIN PARTICLE COMPLEX SUBUNIT 9"/>
    <property type="match status" value="1"/>
</dbReference>
<dbReference type="InterPro" id="IPR058563">
    <property type="entry name" value="Trs120_TRAPPC9_N"/>
</dbReference>
<dbReference type="STRING" id="590646.G3AWW4"/>
<feature type="region of interest" description="Disordered" evidence="3">
    <location>
        <begin position="723"/>
        <end position="775"/>
    </location>
</feature>
<evidence type="ECO:0000259" key="4">
    <source>
        <dbReference type="Pfam" id="PF08626"/>
    </source>
</evidence>
<dbReference type="InterPro" id="IPR058565">
    <property type="entry name" value="Ig_TRAPPC9_Trs120_1st"/>
</dbReference>
<dbReference type="Pfam" id="PF26251">
    <property type="entry name" value="TPR_TRAPPC9-Trs120"/>
    <property type="match status" value="1"/>
</dbReference>
<feature type="domain" description="Trs120/TRAPPC9 third Ig-like" evidence="7">
    <location>
        <begin position="1031"/>
        <end position="1207"/>
    </location>
</feature>
<dbReference type="GO" id="GO:0005802">
    <property type="term" value="C:trans-Golgi network"/>
    <property type="evidence" value="ECO:0007669"/>
    <property type="project" value="TreeGrafter"/>
</dbReference>
<accession>G3AWW4</accession>
<feature type="domain" description="Trs120/TRAPPC9 N-terminal" evidence="4">
    <location>
        <begin position="6"/>
        <end position="314"/>
    </location>
</feature>
<dbReference type="InterPro" id="IPR058568">
    <property type="entry name" value="Ig_TRAPPC9_Trs120_4th"/>
</dbReference>
<evidence type="ECO:0000256" key="1">
    <source>
        <dbReference type="ARBA" id="ARBA00004555"/>
    </source>
</evidence>
<dbReference type="InterPro" id="IPR013935">
    <property type="entry name" value="Trs120_TRAPPC9"/>
</dbReference>
<proteinExistence type="predicted"/>
<dbReference type="HOGENOM" id="CLU_002231_1_0_1"/>
<dbReference type="InterPro" id="IPR058567">
    <property type="entry name" value="Ig_TRAPPC9_Trs120_3rd"/>
</dbReference>
<keyword evidence="2" id="KW-0333">Golgi apparatus</keyword>
<evidence type="ECO:0000256" key="3">
    <source>
        <dbReference type="SAM" id="MobiDB-lite"/>
    </source>
</evidence>
<evidence type="ECO:0000259" key="5">
    <source>
        <dbReference type="Pfam" id="PF26251"/>
    </source>
</evidence>
<dbReference type="PANTHER" id="PTHR21512:SF5">
    <property type="entry name" value="TRAFFICKING PROTEIN PARTICLE COMPLEX SUBUNIT 9"/>
    <property type="match status" value="1"/>
</dbReference>
<dbReference type="Pfam" id="PF26254">
    <property type="entry name" value="Ig_TRAPPC9-Trs120_1st"/>
    <property type="match status" value="2"/>
</dbReference>
<feature type="domain" description="Trs120/TRAPPC9 first Ig-like" evidence="6">
    <location>
        <begin position="616"/>
        <end position="715"/>
    </location>
</feature>
<evidence type="ECO:0000259" key="7">
    <source>
        <dbReference type="Pfam" id="PF26282"/>
    </source>
</evidence>
<gene>
    <name evidence="9" type="ORF">CANTEDRAFT_117749</name>
</gene>
<evidence type="ECO:0000259" key="6">
    <source>
        <dbReference type="Pfam" id="PF26254"/>
    </source>
</evidence>
<sequence>MLSNRYNYVAPARVKVLVVPINHPTPAEFDGFVATLRAGSEIRLLDITPMSQLKYFNPQSFPSGKLLYEISTSVPDNESIFLHDFEPSRKTFIVLGVGKYSPDVDTDGEKFNSQLKKLYPSTIVQNTIMFDTPDDIIKVLNPSNNHSMKSCFYFNSTKQNLTLMETIMCEVSRNFLFHLDEYATSYQNITLRSPVSITNSQLLAKTINKAQKRLSSGGTGSLKVSFNNNGTVTGQMDAKNKTQVRNNGRQSKLMASFYLLAGKYVDALNNFTDALLYLRKSDDSVWLASALEGVGVVIILLNHISVPYQLPNAVLATVLSLSKGKIRDMSIDNVARRVSNDSLSRVPSNSNSPNGHAITSPRPDLGLVAVPELIKRITIKVDSFFQNSTDDFENTVPDIVYIESLLRQINFMVAVFNRGIDVNHEFYTGLVNGTIKPNGHRTNPWFTAADILHEVDKIFSLQLVDLNLVDQCRIYCSIASTYNELGMYRKKAFMLRTLLVEITESAPGNGATGSEQVKEIIELLFFDYGIDLNDQESKTNSGSQWRSIQLQLLKIAIHIFESLGDHRYLVKLYNLALTKYLHCLPPDDQLRLKQKLEDLKVSNPDLPLPYWDPFLVRSVKFIPNSNKNELVPFPKDSLPKSSGNEDAHAPFIFNPFEKSTAQTFSNEKLLIKDELYQLKVTLQNPFSFELEVSDISVSSADDFPLETVRMALGPANEGLFNGRPKLNGLNSPVPSRSLTQSKFSVNNPKSRNEKALADSKSASAPGLNTFDTNGTTSYNSTTSHVVSLIVPANSFEVFTFPFKALKSGEVCLDGLHISIGKCDSSKFYIVKDVKYDISNKIKPIKDKKPKDSEDSSSSKATSEQITRSVLNLNVIEPQPTLSLVDLSVTNGWLMLLEGEKYKFSIRLENSSKEIINYLSFSFWDSTIQMWTSRLSNSVVGNQLSALEIYELEWLLIKLKSFKILNKREISEKYNTIKPNQEIRINYEVTGKKNMTESKIILEYANKKADNPKNSFLKSIEVPLNLTVIPSIELINCDILPLFSSTLNGFKSSSANEKEALKNLGDLKLFMKNIDGNKDISDYCLIILDLRNSWSEELSISINFMSGADQVFKINDTLRPRKAARYLIPTRRVGFKDLDFNKRIPSLRNKQYVKDYSISEAEDLEMRQSFWLRENFLSRISGKWSNSVRHGTISFRSIRLTNKMVNSLMYSRIKITHHILNEEDLSCVARSGVHLALQTEQFYIMRTVITNYSDQPISGILRHLPYPLINSSQNYSQIPHKDQLNIDKKILFNGLLQLKLPEVVEPNQSLTVDLSFTILERGEYEWGSLLDAVSDSIEAFKVTSRESVYVVAS</sequence>
<feature type="domain" description="Trs120/TRAPPC9 fourth Ig-like" evidence="8">
    <location>
        <begin position="1213"/>
        <end position="1351"/>
    </location>
</feature>
<dbReference type="InterPro" id="IPR058564">
    <property type="entry name" value="TPR_TRAPPC9_Trs120"/>
</dbReference>
<dbReference type="EMBL" id="GL996510">
    <property type="protein sequence ID" value="EGV66633.1"/>
    <property type="molecule type" value="Genomic_DNA"/>
</dbReference>
<dbReference type="Pfam" id="PF26282">
    <property type="entry name" value="Ig_TRAPPC9-Trs120_3rd"/>
    <property type="match status" value="1"/>
</dbReference>
<feature type="compositionally biased region" description="Polar residues" evidence="3">
    <location>
        <begin position="728"/>
        <end position="749"/>
    </location>
</feature>